<organism evidence="1 2">
    <name type="scientific">Papaver nudicaule</name>
    <name type="common">Iceland poppy</name>
    <dbReference type="NCBI Taxonomy" id="74823"/>
    <lineage>
        <taxon>Eukaryota</taxon>
        <taxon>Viridiplantae</taxon>
        <taxon>Streptophyta</taxon>
        <taxon>Embryophyta</taxon>
        <taxon>Tracheophyta</taxon>
        <taxon>Spermatophyta</taxon>
        <taxon>Magnoliopsida</taxon>
        <taxon>Ranunculales</taxon>
        <taxon>Papaveraceae</taxon>
        <taxon>Papaveroideae</taxon>
        <taxon>Papaver</taxon>
    </lineage>
</organism>
<sequence length="72" mass="8574">ESFDDLTSLWMNRSMDIEDLTYEELLEFAEYGRKEKARYEKETISRNLKTRVLIDSSTSKDTIEEEICIICQ</sequence>
<evidence type="ECO:0000313" key="1">
    <source>
        <dbReference type="EMBL" id="MCL7046734.1"/>
    </source>
</evidence>
<accession>A0AA41VSL1</accession>
<dbReference type="EMBL" id="JAJJMA010285271">
    <property type="protein sequence ID" value="MCL7046734.1"/>
    <property type="molecule type" value="Genomic_DNA"/>
</dbReference>
<dbReference type="AlphaFoldDB" id="A0AA41VSL1"/>
<evidence type="ECO:0000313" key="2">
    <source>
        <dbReference type="Proteomes" id="UP001177140"/>
    </source>
</evidence>
<protein>
    <submittedName>
        <fullName evidence="1">Uncharacterized protein</fullName>
    </submittedName>
</protein>
<comment type="caution">
    <text evidence="1">The sequence shown here is derived from an EMBL/GenBank/DDBJ whole genome shotgun (WGS) entry which is preliminary data.</text>
</comment>
<reference evidence="1" key="1">
    <citation type="submission" date="2022-03" db="EMBL/GenBank/DDBJ databases">
        <title>A functionally conserved STORR gene fusion in Papaver species that diverged 16.8 million years ago.</title>
        <authorList>
            <person name="Catania T."/>
        </authorList>
    </citation>
    <scope>NUCLEOTIDE SEQUENCE</scope>
    <source>
        <strain evidence="1">S-191538</strain>
    </source>
</reference>
<proteinExistence type="predicted"/>
<feature type="non-terminal residue" evidence="1">
    <location>
        <position position="72"/>
    </location>
</feature>
<keyword evidence="2" id="KW-1185">Reference proteome</keyword>
<dbReference type="Proteomes" id="UP001177140">
    <property type="component" value="Unassembled WGS sequence"/>
</dbReference>
<name>A0AA41VSL1_PAPNU</name>
<gene>
    <name evidence="1" type="ORF">MKW94_004533</name>
</gene>
<feature type="non-terminal residue" evidence="1">
    <location>
        <position position="1"/>
    </location>
</feature>